<gene>
    <name evidence="2" type="ORF">EDB92DRAFT_1844186</name>
</gene>
<keyword evidence="3" id="KW-1185">Reference proteome</keyword>
<dbReference type="AlphaFoldDB" id="A0AAD4QFN7"/>
<name>A0AAD4QFN7_9AGAM</name>
<evidence type="ECO:0000256" key="1">
    <source>
        <dbReference type="SAM" id="Phobius"/>
    </source>
</evidence>
<dbReference type="Proteomes" id="UP001201163">
    <property type="component" value="Unassembled WGS sequence"/>
</dbReference>
<sequence>MKKHSTLFSKMMLVSRHRSNRRQFSVLSTTLDLMIYVDATFRSSDCSVAANNSQPHRSHDYDSLTTTPHRSTVRHLIRASRLSLIAAAPIDLVTKVLLVFEPHEQASTRTLWQLADGLDAWISEADGYMLVDGGCGARRLRRRGNKIGYCIIWFGLLMLSRMRVRRDLGQHTMTR</sequence>
<dbReference type="EMBL" id="JAKELL010000010">
    <property type="protein sequence ID" value="KAH8995965.1"/>
    <property type="molecule type" value="Genomic_DNA"/>
</dbReference>
<proteinExistence type="predicted"/>
<comment type="caution">
    <text evidence="2">The sequence shown here is derived from an EMBL/GenBank/DDBJ whole genome shotgun (WGS) entry which is preliminary data.</text>
</comment>
<feature type="transmembrane region" description="Helical" evidence="1">
    <location>
        <begin position="147"/>
        <end position="164"/>
    </location>
</feature>
<evidence type="ECO:0000313" key="2">
    <source>
        <dbReference type="EMBL" id="KAH8995965.1"/>
    </source>
</evidence>
<organism evidence="2 3">
    <name type="scientific">Lactarius akahatsu</name>
    <dbReference type="NCBI Taxonomy" id="416441"/>
    <lineage>
        <taxon>Eukaryota</taxon>
        <taxon>Fungi</taxon>
        <taxon>Dikarya</taxon>
        <taxon>Basidiomycota</taxon>
        <taxon>Agaricomycotina</taxon>
        <taxon>Agaricomycetes</taxon>
        <taxon>Russulales</taxon>
        <taxon>Russulaceae</taxon>
        <taxon>Lactarius</taxon>
    </lineage>
</organism>
<reference evidence="2" key="1">
    <citation type="submission" date="2022-01" db="EMBL/GenBank/DDBJ databases">
        <title>Comparative genomics reveals a dynamic genome evolution in the ectomycorrhizal milk-cap (Lactarius) mushrooms.</title>
        <authorList>
            <consortium name="DOE Joint Genome Institute"/>
            <person name="Lebreton A."/>
            <person name="Tang N."/>
            <person name="Kuo A."/>
            <person name="LaButti K."/>
            <person name="Drula E."/>
            <person name="Barry K."/>
            <person name="Clum A."/>
            <person name="Lipzen A."/>
            <person name="Mousain D."/>
            <person name="Ng V."/>
            <person name="Wang R."/>
            <person name="Wang X."/>
            <person name="Dai Y."/>
            <person name="Henrissat B."/>
            <person name="Grigoriev I.V."/>
            <person name="Guerin-Laguette A."/>
            <person name="Yu F."/>
            <person name="Martin F.M."/>
        </authorList>
    </citation>
    <scope>NUCLEOTIDE SEQUENCE</scope>
    <source>
        <strain evidence="2">QP</strain>
    </source>
</reference>
<protein>
    <submittedName>
        <fullName evidence="2">Uncharacterized protein</fullName>
    </submittedName>
</protein>
<keyword evidence="1" id="KW-0812">Transmembrane</keyword>
<keyword evidence="1" id="KW-0472">Membrane</keyword>
<keyword evidence="1" id="KW-1133">Transmembrane helix</keyword>
<accession>A0AAD4QFN7</accession>
<evidence type="ECO:0000313" key="3">
    <source>
        <dbReference type="Proteomes" id="UP001201163"/>
    </source>
</evidence>